<dbReference type="Gene3D" id="1.10.357.10">
    <property type="entry name" value="Tetracycline Repressor, domain 2"/>
    <property type="match status" value="1"/>
</dbReference>
<feature type="domain" description="HTH tetR-type" evidence="3">
    <location>
        <begin position="3"/>
        <end position="63"/>
    </location>
</feature>
<dbReference type="RefSeq" id="WP_120710743.1">
    <property type="nucleotide sequence ID" value="NZ_RBCJ01000001.1"/>
</dbReference>
<dbReference type="InterPro" id="IPR032551">
    <property type="entry name" value="BscR_C"/>
</dbReference>
<accession>A0A3B0CH15</accession>
<gene>
    <name evidence="4" type="ORF">D7Z94_06890</name>
</gene>
<dbReference type="PANTHER" id="PTHR43479:SF11">
    <property type="entry name" value="ACREF_ENVCD OPERON REPRESSOR-RELATED"/>
    <property type="match status" value="1"/>
</dbReference>
<dbReference type="PROSITE" id="PS50977">
    <property type="entry name" value="HTH_TETR_2"/>
    <property type="match status" value="1"/>
</dbReference>
<dbReference type="PANTHER" id="PTHR43479">
    <property type="entry name" value="ACREF/ENVCD OPERON REPRESSOR-RELATED"/>
    <property type="match status" value="1"/>
</dbReference>
<dbReference type="AlphaFoldDB" id="A0A3B0CH15"/>
<protein>
    <submittedName>
        <fullName evidence="4">TetR/AcrR family transcriptional regulator</fullName>
    </submittedName>
</protein>
<dbReference type="InterPro" id="IPR050624">
    <property type="entry name" value="HTH-type_Tx_Regulator"/>
</dbReference>
<dbReference type="GO" id="GO:0003677">
    <property type="term" value="F:DNA binding"/>
    <property type="evidence" value="ECO:0007669"/>
    <property type="project" value="UniProtKB-UniRule"/>
</dbReference>
<dbReference type="InterPro" id="IPR009057">
    <property type="entry name" value="Homeodomain-like_sf"/>
</dbReference>
<dbReference type="EMBL" id="RBCJ01000001">
    <property type="protein sequence ID" value="RKN83537.1"/>
    <property type="molecule type" value="Genomic_DNA"/>
</dbReference>
<comment type="caution">
    <text evidence="4">The sequence shown here is derived from an EMBL/GenBank/DDBJ whole genome shotgun (WGS) entry which is preliminary data.</text>
</comment>
<evidence type="ECO:0000259" key="3">
    <source>
        <dbReference type="PROSITE" id="PS50977"/>
    </source>
</evidence>
<dbReference type="OrthoDB" id="6430772at2"/>
<dbReference type="Proteomes" id="UP000276603">
    <property type="component" value="Unassembled WGS sequence"/>
</dbReference>
<keyword evidence="1 2" id="KW-0238">DNA-binding</keyword>
<reference evidence="4 5" key="1">
    <citation type="submission" date="2018-10" db="EMBL/GenBank/DDBJ databases">
        <title>Ulvibacterium marinum gen. nov., sp. nov., a novel marine bacterium of the family Flavobacteriaceae, isolated from a culture of the green alga Ulva prolifera.</title>
        <authorList>
            <person name="Zhang Z."/>
        </authorList>
    </citation>
    <scope>NUCLEOTIDE SEQUENCE [LARGE SCALE GENOMIC DNA]</scope>
    <source>
        <strain evidence="4 5">CCMM003</strain>
    </source>
</reference>
<dbReference type="Pfam" id="PF16295">
    <property type="entry name" value="TetR_C_10"/>
    <property type="match status" value="1"/>
</dbReference>
<dbReference type="InterPro" id="IPR001647">
    <property type="entry name" value="HTH_TetR"/>
</dbReference>
<organism evidence="4 5">
    <name type="scientific">Ulvibacterium marinum</name>
    <dbReference type="NCBI Taxonomy" id="2419782"/>
    <lineage>
        <taxon>Bacteria</taxon>
        <taxon>Pseudomonadati</taxon>
        <taxon>Bacteroidota</taxon>
        <taxon>Flavobacteriia</taxon>
        <taxon>Flavobacteriales</taxon>
        <taxon>Flavobacteriaceae</taxon>
        <taxon>Ulvibacterium</taxon>
    </lineage>
</organism>
<dbReference type="SUPFAM" id="SSF46689">
    <property type="entry name" value="Homeodomain-like"/>
    <property type="match status" value="1"/>
</dbReference>
<keyword evidence="5" id="KW-1185">Reference proteome</keyword>
<dbReference type="PRINTS" id="PR00455">
    <property type="entry name" value="HTHTETR"/>
</dbReference>
<evidence type="ECO:0000256" key="2">
    <source>
        <dbReference type="PROSITE-ProRule" id="PRU00335"/>
    </source>
</evidence>
<sequence>MKLDKLNRIFNATLNLTGKVGIAGLKMSSIAKEASMATGTLYLYFKNKKELLNALYFKLQKESAPALISEINHLPIEIQLYKMWSLALKRLVENNLRIIFLEQFLISPYVSESSKEMDARFRNYLRDLLDKGKKENQIKDVDSNILISLIIGFLRNFSTYIFKDKEGELSEKSIDESFSLCWEAIKK</sequence>
<evidence type="ECO:0000256" key="1">
    <source>
        <dbReference type="ARBA" id="ARBA00023125"/>
    </source>
</evidence>
<feature type="DNA-binding region" description="H-T-H motif" evidence="2">
    <location>
        <begin position="26"/>
        <end position="45"/>
    </location>
</feature>
<evidence type="ECO:0000313" key="4">
    <source>
        <dbReference type="EMBL" id="RKN83537.1"/>
    </source>
</evidence>
<dbReference type="Pfam" id="PF00440">
    <property type="entry name" value="TetR_N"/>
    <property type="match status" value="1"/>
</dbReference>
<dbReference type="InterPro" id="IPR036271">
    <property type="entry name" value="Tet_transcr_reg_TetR-rel_C_sf"/>
</dbReference>
<evidence type="ECO:0000313" key="5">
    <source>
        <dbReference type="Proteomes" id="UP000276603"/>
    </source>
</evidence>
<name>A0A3B0CH15_9FLAO</name>
<dbReference type="SUPFAM" id="SSF48498">
    <property type="entry name" value="Tetracyclin repressor-like, C-terminal domain"/>
    <property type="match status" value="1"/>
</dbReference>
<proteinExistence type="predicted"/>